<organism evidence="10 11">
    <name type="scientific">Punica granatum</name>
    <name type="common">Pomegranate</name>
    <dbReference type="NCBI Taxonomy" id="22663"/>
    <lineage>
        <taxon>Eukaryota</taxon>
        <taxon>Viridiplantae</taxon>
        <taxon>Streptophyta</taxon>
        <taxon>Embryophyta</taxon>
        <taxon>Tracheophyta</taxon>
        <taxon>Spermatophyta</taxon>
        <taxon>Magnoliopsida</taxon>
        <taxon>eudicotyledons</taxon>
        <taxon>Gunneridae</taxon>
        <taxon>Pentapetalae</taxon>
        <taxon>rosids</taxon>
        <taxon>malvids</taxon>
        <taxon>Myrtales</taxon>
        <taxon>Lythraceae</taxon>
        <taxon>Punica</taxon>
    </lineage>
</organism>
<comment type="caution">
    <text evidence="10">The sequence shown here is derived from an EMBL/GenBank/DDBJ whole genome shotgun (WGS) entry which is preliminary data.</text>
</comment>
<name>A0A2I0L802_PUNGR</name>
<keyword evidence="6 9" id="KW-0472">Membrane</keyword>
<keyword evidence="11" id="KW-1185">Reference proteome</keyword>
<dbReference type="GO" id="GO:0031985">
    <property type="term" value="C:Golgi cisterna"/>
    <property type="evidence" value="ECO:0007669"/>
    <property type="project" value="TreeGrafter"/>
</dbReference>
<proteinExistence type="predicted"/>
<feature type="compositionally biased region" description="Basic and acidic residues" evidence="8">
    <location>
        <begin position="218"/>
        <end position="267"/>
    </location>
</feature>
<feature type="compositionally biased region" description="Basic and acidic residues" evidence="8">
    <location>
        <begin position="127"/>
        <end position="141"/>
    </location>
</feature>
<dbReference type="Gene3D" id="1.10.287.1490">
    <property type="match status" value="1"/>
</dbReference>
<feature type="compositionally biased region" description="Basic and acidic residues" evidence="8">
    <location>
        <begin position="416"/>
        <end position="425"/>
    </location>
</feature>
<evidence type="ECO:0000256" key="6">
    <source>
        <dbReference type="ARBA" id="ARBA00023136"/>
    </source>
</evidence>
<evidence type="ECO:0000256" key="5">
    <source>
        <dbReference type="ARBA" id="ARBA00023054"/>
    </source>
</evidence>
<keyword evidence="5 7" id="KW-0175">Coiled coil</keyword>
<protein>
    <recommendedName>
        <fullName evidence="12">Golgin candidate 1</fullName>
    </recommendedName>
</protein>
<feature type="region of interest" description="Disordered" evidence="8">
    <location>
        <begin position="27"/>
        <end position="267"/>
    </location>
</feature>
<keyword evidence="2 9" id="KW-0812">Transmembrane</keyword>
<dbReference type="PANTHER" id="PTHR13815">
    <property type="entry name" value="GOLGIN-84"/>
    <property type="match status" value="1"/>
</dbReference>
<feature type="coiled-coil region" evidence="7">
    <location>
        <begin position="295"/>
        <end position="322"/>
    </location>
</feature>
<gene>
    <name evidence="10" type="ORF">CRG98_003357</name>
</gene>
<keyword evidence="3 9" id="KW-1133">Transmembrane helix</keyword>
<dbReference type="STRING" id="22663.A0A2I0L802"/>
<evidence type="ECO:0000256" key="1">
    <source>
        <dbReference type="ARBA" id="ARBA00004194"/>
    </source>
</evidence>
<keyword evidence="4" id="KW-0333">Golgi apparatus</keyword>
<evidence type="ECO:0000256" key="9">
    <source>
        <dbReference type="SAM" id="Phobius"/>
    </source>
</evidence>
<feature type="compositionally biased region" description="Polar residues" evidence="8">
    <location>
        <begin position="70"/>
        <end position="80"/>
    </location>
</feature>
<feature type="compositionally biased region" description="Polar residues" evidence="8">
    <location>
        <begin position="88"/>
        <end position="110"/>
    </location>
</feature>
<dbReference type="Pfam" id="PF09787">
    <property type="entry name" value="Golgin_A5"/>
    <property type="match status" value="2"/>
</dbReference>
<evidence type="ECO:0000256" key="3">
    <source>
        <dbReference type="ARBA" id="ARBA00022989"/>
    </source>
</evidence>
<evidence type="ECO:0000313" key="11">
    <source>
        <dbReference type="Proteomes" id="UP000233551"/>
    </source>
</evidence>
<feature type="transmembrane region" description="Helical" evidence="9">
    <location>
        <begin position="640"/>
        <end position="657"/>
    </location>
</feature>
<feature type="region of interest" description="Disordered" evidence="8">
    <location>
        <begin position="416"/>
        <end position="437"/>
    </location>
</feature>
<evidence type="ECO:0000256" key="8">
    <source>
        <dbReference type="SAM" id="MobiDB-lite"/>
    </source>
</evidence>
<evidence type="ECO:0000256" key="4">
    <source>
        <dbReference type="ARBA" id="ARBA00023034"/>
    </source>
</evidence>
<reference evidence="10 11" key="1">
    <citation type="submission" date="2017-11" db="EMBL/GenBank/DDBJ databases">
        <title>De-novo sequencing of pomegranate (Punica granatum L.) genome.</title>
        <authorList>
            <person name="Akparov Z."/>
            <person name="Amiraslanov A."/>
            <person name="Hajiyeva S."/>
            <person name="Abbasov M."/>
            <person name="Kaur K."/>
            <person name="Hamwieh A."/>
            <person name="Solovyev V."/>
            <person name="Salamov A."/>
            <person name="Braich B."/>
            <person name="Kosarev P."/>
            <person name="Mahmoud A."/>
            <person name="Hajiyev E."/>
            <person name="Babayeva S."/>
            <person name="Izzatullayeva V."/>
            <person name="Mammadov A."/>
            <person name="Mammadov A."/>
            <person name="Sharifova S."/>
            <person name="Ojaghi J."/>
            <person name="Eynullazada K."/>
            <person name="Bayramov B."/>
            <person name="Abdulazimova A."/>
            <person name="Shahmuradov I."/>
        </authorList>
    </citation>
    <scope>NUCLEOTIDE SEQUENCE [LARGE SCALE GENOMIC DNA]</scope>
    <source>
        <strain evidence="11">cv. AG2017</strain>
        <tissue evidence="10">Leaf</tissue>
    </source>
</reference>
<evidence type="ECO:0008006" key="12">
    <source>
        <dbReference type="Google" id="ProtNLM"/>
    </source>
</evidence>
<dbReference type="EMBL" id="PGOL01000126">
    <property type="protein sequence ID" value="PKI76246.1"/>
    <property type="molecule type" value="Genomic_DNA"/>
</dbReference>
<dbReference type="GO" id="GO:0007030">
    <property type="term" value="P:Golgi organization"/>
    <property type="evidence" value="ECO:0007669"/>
    <property type="project" value="InterPro"/>
</dbReference>
<dbReference type="InterPro" id="IPR019177">
    <property type="entry name" value="Golgin_subfamily_A_member_5"/>
</dbReference>
<evidence type="ECO:0000256" key="7">
    <source>
        <dbReference type="SAM" id="Coils"/>
    </source>
</evidence>
<dbReference type="GO" id="GO:0000139">
    <property type="term" value="C:Golgi membrane"/>
    <property type="evidence" value="ECO:0007669"/>
    <property type="project" value="UniProtKB-SubCell"/>
</dbReference>
<comment type="subcellular location">
    <subcellularLocation>
        <location evidence="1">Golgi apparatus membrane</location>
        <topology evidence="1">Single-pass membrane protein</topology>
    </subcellularLocation>
</comment>
<accession>A0A2I0L802</accession>
<dbReference type="Proteomes" id="UP000233551">
    <property type="component" value="Unassembled WGS sequence"/>
</dbReference>
<sequence length="684" mass="77083">MASWLKAAEDLFEVVDRRAKLVVSELADEQNDSTATNVQGSKAKRTKSRAKANRRPSTEGPLNKVDTAQERNTALTSQSDVKPDKDTISTVLESNGSLSTDPESQTNDQSHAADKDAAILGSSSTEKAVDRVNKRDIDHAEVPIAQKVTEPEDPTPAPNVGLVTENAADMGAEHPIPSSPTKAIEEEDRYNSIEEADLPVKIEQSQSESGDVGGDSEGQVKDVEQNVESSADKKQVESFTEKKQIESSADKKQRNERKGDVSSMKLEDQLDEAQMLLKNSTTTGQSKEARLTRVCNGLATRLQEYKSENAQLEELLVAERELTKSYEARTNQLQNDLSVSKKEATRIESSMAEALAAKNSEIEALSNSMEALKKQLALSEGNLASMQANMDSLMRNRELTETRMMQALREELASAERRAEEERTAHNATKKRLADERTAKAAELEQKLAFYEMQAWQEEAERARQGHRDAESKLSTLEVEMQKMRVEMAAMKRDAEHYSRQEHMELEKRYRELTDLLYYKQTQLEAMASEKAAAEFQLEKELKRLREVQVEVERSRVSRRASTSWEEDSELKALEYALSFDVQNFMFLYGTFMDFNKMPLPLHHGHMAAASVQLQKAAKLLDSGAVRATRFLWRYPTARVLLLFYLVFVHLFLMYLLHRLQEQADNFSAREVAESMGLSTPNLP</sequence>
<dbReference type="GO" id="GO:0000301">
    <property type="term" value="P:retrograde transport, vesicle recycling within Golgi"/>
    <property type="evidence" value="ECO:0007669"/>
    <property type="project" value="TreeGrafter"/>
</dbReference>
<dbReference type="PANTHER" id="PTHR13815:SF7">
    <property type="entry name" value="GOLGIN SUBFAMILY A MEMBER 5"/>
    <property type="match status" value="1"/>
</dbReference>
<evidence type="ECO:0000256" key="2">
    <source>
        <dbReference type="ARBA" id="ARBA00022692"/>
    </source>
</evidence>
<evidence type="ECO:0000313" key="10">
    <source>
        <dbReference type="EMBL" id="PKI76246.1"/>
    </source>
</evidence>
<dbReference type="AlphaFoldDB" id="A0A2I0L802"/>
<feature type="compositionally biased region" description="Basic residues" evidence="8">
    <location>
        <begin position="42"/>
        <end position="54"/>
    </location>
</feature>